<feature type="transmembrane region" description="Helical" evidence="5">
    <location>
        <begin position="362"/>
        <end position="387"/>
    </location>
</feature>
<dbReference type="PANTHER" id="PTHR42718">
    <property type="entry name" value="MAJOR FACILITATOR SUPERFAMILY MULTIDRUG TRANSPORTER MFSC"/>
    <property type="match status" value="1"/>
</dbReference>
<evidence type="ECO:0000259" key="6">
    <source>
        <dbReference type="PROSITE" id="PS50850"/>
    </source>
</evidence>
<feature type="domain" description="Major facilitator superfamily (MFS) profile" evidence="6">
    <location>
        <begin position="14"/>
        <end position="456"/>
    </location>
</feature>
<dbReference type="InterPro" id="IPR020846">
    <property type="entry name" value="MFS_dom"/>
</dbReference>
<feature type="transmembrane region" description="Helical" evidence="5">
    <location>
        <begin position="268"/>
        <end position="292"/>
    </location>
</feature>
<feature type="transmembrane region" description="Helical" evidence="5">
    <location>
        <begin position="106"/>
        <end position="128"/>
    </location>
</feature>
<feature type="transmembrane region" description="Helical" evidence="5">
    <location>
        <begin position="167"/>
        <end position="186"/>
    </location>
</feature>
<dbReference type="Gene3D" id="1.20.1250.20">
    <property type="entry name" value="MFS general substrate transporter like domains"/>
    <property type="match status" value="1"/>
</dbReference>
<dbReference type="InterPro" id="IPR036259">
    <property type="entry name" value="MFS_trans_sf"/>
</dbReference>
<feature type="transmembrane region" description="Helical" evidence="5">
    <location>
        <begin position="50"/>
        <end position="68"/>
    </location>
</feature>
<evidence type="ECO:0000256" key="2">
    <source>
        <dbReference type="ARBA" id="ARBA00022692"/>
    </source>
</evidence>
<feature type="transmembrane region" description="Helical" evidence="5">
    <location>
        <begin position="140"/>
        <end position="161"/>
    </location>
</feature>
<feature type="transmembrane region" description="Helical" evidence="5">
    <location>
        <begin position="230"/>
        <end position="247"/>
    </location>
</feature>
<keyword evidence="8" id="KW-1185">Reference proteome</keyword>
<name>A0A939TA15_9ACTN</name>
<organism evidence="7 8">
    <name type="scientific">Actinomadura barringtoniae</name>
    <dbReference type="NCBI Taxonomy" id="1427535"/>
    <lineage>
        <taxon>Bacteria</taxon>
        <taxon>Bacillati</taxon>
        <taxon>Actinomycetota</taxon>
        <taxon>Actinomycetes</taxon>
        <taxon>Streptosporangiales</taxon>
        <taxon>Thermomonosporaceae</taxon>
        <taxon>Actinomadura</taxon>
    </lineage>
</organism>
<dbReference type="AlphaFoldDB" id="A0A939TA15"/>
<feature type="transmembrane region" description="Helical" evidence="5">
    <location>
        <begin position="304"/>
        <end position="325"/>
    </location>
</feature>
<proteinExistence type="predicted"/>
<feature type="transmembrane region" description="Helical" evidence="5">
    <location>
        <begin position="431"/>
        <end position="450"/>
    </location>
</feature>
<keyword evidence="2 5" id="KW-0812">Transmembrane</keyword>
<comment type="caution">
    <text evidence="7">The sequence shown here is derived from an EMBL/GenBank/DDBJ whole genome shotgun (WGS) entry which is preliminary data.</text>
</comment>
<dbReference type="Proteomes" id="UP000669179">
    <property type="component" value="Unassembled WGS sequence"/>
</dbReference>
<keyword evidence="3 5" id="KW-1133">Transmembrane helix</keyword>
<protein>
    <submittedName>
        <fullName evidence="7">MFS transporter</fullName>
    </submittedName>
</protein>
<reference evidence="7" key="1">
    <citation type="submission" date="2021-03" db="EMBL/GenBank/DDBJ databases">
        <authorList>
            <person name="Kanchanasin P."/>
            <person name="Saeng-In P."/>
            <person name="Phongsopitanun W."/>
            <person name="Yuki M."/>
            <person name="Kudo T."/>
            <person name="Ohkuma M."/>
            <person name="Tanasupawat S."/>
        </authorList>
    </citation>
    <scope>NUCLEOTIDE SEQUENCE</scope>
    <source>
        <strain evidence="7">GKU 128</strain>
    </source>
</reference>
<dbReference type="GO" id="GO:0022857">
    <property type="term" value="F:transmembrane transporter activity"/>
    <property type="evidence" value="ECO:0007669"/>
    <property type="project" value="InterPro"/>
</dbReference>
<sequence length="470" mass="47869">MEPTSPMKSRTVPAAALAVGAAFLAMFDATVVNLAIPDLAKDYPAAPVADLTWVISLYVVMLAAFLAPAGRMADVLGHRVVYLFGTGLFTLASLLCAVAPNLATLIAARGVQGVGAAAMLPASLALLLRHTPPARQPRAIGLWGASSAVAAAVGPSGGGLLVDAFGWRAMFAINLPLGLLLVLGSWRAPKTAGGGGRWPDLLGTAMLALGVGGVVLGLTQGQSWGWGDPRTLGVLGVGAAAVAIALWRSGRHPVPAVETSLWRSRRFAAANVISFGYGMALLPWLLVGVLFLTEVWHYSELEAGLAQSPGAFTAAASALLFPRLFGKYGPRLPITVGAGIMVLTAVWIYLGLTSEPNFLGFWLPTGLLVGIGMGALATGSATAAALAVEPVRFAGAIGLNTAARQVGGALGVASLAAILPQGVTAEVADYVHVYEFCGGVSLLVVIVGAVPNLSAARVARPPETVAEPGT</sequence>
<dbReference type="RefSeq" id="WP_208256240.1">
    <property type="nucleotide sequence ID" value="NZ_JAGEOJ010000006.1"/>
</dbReference>
<accession>A0A939TA15</accession>
<feature type="transmembrane region" description="Helical" evidence="5">
    <location>
        <begin position="399"/>
        <end position="419"/>
    </location>
</feature>
<dbReference type="PRINTS" id="PR01036">
    <property type="entry name" value="TCRTETB"/>
</dbReference>
<feature type="transmembrane region" description="Helical" evidence="5">
    <location>
        <begin position="80"/>
        <end position="100"/>
    </location>
</feature>
<comment type="subcellular location">
    <subcellularLocation>
        <location evidence="1">Cell membrane</location>
        <topology evidence="1">Multi-pass membrane protein</topology>
    </subcellularLocation>
</comment>
<dbReference type="Pfam" id="PF07690">
    <property type="entry name" value="MFS_1"/>
    <property type="match status" value="1"/>
</dbReference>
<evidence type="ECO:0000313" key="8">
    <source>
        <dbReference type="Proteomes" id="UP000669179"/>
    </source>
</evidence>
<feature type="transmembrane region" description="Helical" evidence="5">
    <location>
        <begin position="198"/>
        <end position="218"/>
    </location>
</feature>
<dbReference type="InterPro" id="IPR011701">
    <property type="entry name" value="MFS"/>
</dbReference>
<keyword evidence="4 5" id="KW-0472">Membrane</keyword>
<dbReference type="CDD" id="cd17321">
    <property type="entry name" value="MFS_MMR_MDR_like"/>
    <property type="match status" value="1"/>
</dbReference>
<dbReference type="PANTHER" id="PTHR42718:SF48">
    <property type="entry name" value="CONSERVED TWO-DOMAIN MEMBRANE PROTEIN-RELATED"/>
    <property type="match status" value="1"/>
</dbReference>
<evidence type="ECO:0000256" key="4">
    <source>
        <dbReference type="ARBA" id="ARBA00023136"/>
    </source>
</evidence>
<evidence type="ECO:0000256" key="1">
    <source>
        <dbReference type="ARBA" id="ARBA00004651"/>
    </source>
</evidence>
<dbReference type="SUPFAM" id="SSF103473">
    <property type="entry name" value="MFS general substrate transporter"/>
    <property type="match status" value="1"/>
</dbReference>
<dbReference type="Gene3D" id="1.20.1720.10">
    <property type="entry name" value="Multidrug resistance protein D"/>
    <property type="match status" value="1"/>
</dbReference>
<feature type="transmembrane region" description="Helical" evidence="5">
    <location>
        <begin position="332"/>
        <end position="350"/>
    </location>
</feature>
<evidence type="ECO:0000256" key="5">
    <source>
        <dbReference type="SAM" id="Phobius"/>
    </source>
</evidence>
<gene>
    <name evidence="7" type="ORF">J4573_15815</name>
</gene>
<dbReference type="EMBL" id="JAGEOJ010000006">
    <property type="protein sequence ID" value="MBO2448570.1"/>
    <property type="molecule type" value="Genomic_DNA"/>
</dbReference>
<dbReference type="PROSITE" id="PS50850">
    <property type="entry name" value="MFS"/>
    <property type="match status" value="1"/>
</dbReference>
<evidence type="ECO:0000256" key="3">
    <source>
        <dbReference type="ARBA" id="ARBA00022989"/>
    </source>
</evidence>
<evidence type="ECO:0000313" key="7">
    <source>
        <dbReference type="EMBL" id="MBO2448570.1"/>
    </source>
</evidence>
<dbReference type="GO" id="GO:0005886">
    <property type="term" value="C:plasma membrane"/>
    <property type="evidence" value="ECO:0007669"/>
    <property type="project" value="UniProtKB-SubCell"/>
</dbReference>